<evidence type="ECO:0000313" key="3">
    <source>
        <dbReference type="Proteomes" id="UP000422989"/>
    </source>
</evidence>
<protein>
    <submittedName>
        <fullName evidence="2">Uncharacterized protein</fullName>
    </submittedName>
</protein>
<reference evidence="2 3" key="1">
    <citation type="submission" date="2018-09" db="EMBL/GenBank/DDBJ databases">
        <title>Whole genome sequencing of Microbacterium oryzae strain MB-10T.</title>
        <authorList>
            <person name="Das S.K."/>
        </authorList>
    </citation>
    <scope>NUCLEOTIDE SEQUENCE [LARGE SCALE GENOMIC DNA]</scope>
    <source>
        <strain evidence="2 3">MB-10</strain>
    </source>
</reference>
<gene>
    <name evidence="2" type="ORF">D7D94_10305</name>
</gene>
<name>A0A6I6EA50_9MICO</name>
<feature type="transmembrane region" description="Helical" evidence="1">
    <location>
        <begin position="97"/>
        <end position="118"/>
    </location>
</feature>
<keyword evidence="3" id="KW-1185">Reference proteome</keyword>
<dbReference type="AlphaFoldDB" id="A0A6I6EA50"/>
<dbReference type="RefSeq" id="WP_156242524.1">
    <property type="nucleotide sequence ID" value="NZ_BAAAZL010000004.1"/>
</dbReference>
<evidence type="ECO:0000313" key="2">
    <source>
        <dbReference type="EMBL" id="QGU28018.1"/>
    </source>
</evidence>
<dbReference type="KEGG" id="moj:D7D94_10305"/>
<feature type="transmembrane region" description="Helical" evidence="1">
    <location>
        <begin position="73"/>
        <end position="91"/>
    </location>
</feature>
<proteinExistence type="predicted"/>
<dbReference type="Proteomes" id="UP000422989">
    <property type="component" value="Chromosome"/>
</dbReference>
<organism evidence="2 3">
    <name type="scientific">Microbacterium oryzae</name>
    <dbReference type="NCBI Taxonomy" id="743009"/>
    <lineage>
        <taxon>Bacteria</taxon>
        <taxon>Bacillati</taxon>
        <taxon>Actinomycetota</taxon>
        <taxon>Actinomycetes</taxon>
        <taxon>Micrococcales</taxon>
        <taxon>Microbacteriaceae</taxon>
        <taxon>Microbacterium</taxon>
    </lineage>
</organism>
<keyword evidence="1" id="KW-0812">Transmembrane</keyword>
<evidence type="ECO:0000256" key="1">
    <source>
        <dbReference type="SAM" id="Phobius"/>
    </source>
</evidence>
<keyword evidence="1" id="KW-1133">Transmembrane helix</keyword>
<sequence length="124" mass="12091">MTSSTSAARAAGSGALPAVLASASWAGLAALLLTGAQALGLVVAVLLVAVATAAVTVVGFVRRRSHGRPDPALVVGLVSPMIALAAMTPMFALGGALVFGVFCLAVAVEMAVLAVVSARSGRHA</sequence>
<accession>A0A6I6EA50</accession>
<feature type="transmembrane region" description="Helical" evidence="1">
    <location>
        <begin position="39"/>
        <end position="61"/>
    </location>
</feature>
<dbReference type="EMBL" id="CP032550">
    <property type="protein sequence ID" value="QGU28018.1"/>
    <property type="molecule type" value="Genomic_DNA"/>
</dbReference>
<keyword evidence="1" id="KW-0472">Membrane</keyword>